<accession>X0WT39</accession>
<feature type="transmembrane region" description="Helical" evidence="1">
    <location>
        <begin position="46"/>
        <end position="63"/>
    </location>
</feature>
<protein>
    <recommendedName>
        <fullName evidence="3">DUF4131 domain-containing protein</fullName>
    </recommendedName>
</protein>
<evidence type="ECO:0000256" key="1">
    <source>
        <dbReference type="SAM" id="Phobius"/>
    </source>
</evidence>
<comment type="caution">
    <text evidence="2">The sequence shown here is derived from an EMBL/GenBank/DDBJ whole genome shotgun (WGS) entry which is preliminary data.</text>
</comment>
<keyword evidence="1" id="KW-1133">Transmembrane helix</keyword>
<name>X0WT39_9ZZZZ</name>
<feature type="non-terminal residue" evidence="2">
    <location>
        <position position="159"/>
    </location>
</feature>
<keyword evidence="1" id="KW-0472">Membrane</keyword>
<organism evidence="2">
    <name type="scientific">marine sediment metagenome</name>
    <dbReference type="NCBI Taxonomy" id="412755"/>
    <lineage>
        <taxon>unclassified sequences</taxon>
        <taxon>metagenomes</taxon>
        <taxon>ecological metagenomes</taxon>
    </lineage>
</organism>
<evidence type="ECO:0000313" key="2">
    <source>
        <dbReference type="EMBL" id="GAG27678.1"/>
    </source>
</evidence>
<gene>
    <name evidence="2" type="ORF">S01H1_50266</name>
</gene>
<feature type="transmembrane region" description="Helical" evidence="1">
    <location>
        <begin position="7"/>
        <end position="40"/>
    </location>
</feature>
<proteinExistence type="predicted"/>
<reference evidence="2" key="1">
    <citation type="journal article" date="2014" name="Front. Microbiol.">
        <title>High frequency of phylogenetically diverse reductive dehalogenase-homologous genes in deep subseafloor sedimentary metagenomes.</title>
        <authorList>
            <person name="Kawai M."/>
            <person name="Futagami T."/>
            <person name="Toyoda A."/>
            <person name="Takaki Y."/>
            <person name="Nishi S."/>
            <person name="Hori S."/>
            <person name="Arai W."/>
            <person name="Tsubouchi T."/>
            <person name="Morono Y."/>
            <person name="Uchiyama I."/>
            <person name="Ito T."/>
            <person name="Fujiyama A."/>
            <person name="Inagaki F."/>
            <person name="Takami H."/>
        </authorList>
    </citation>
    <scope>NUCLEOTIDE SEQUENCE</scope>
    <source>
        <strain evidence="2">Expedition CK06-06</strain>
    </source>
</reference>
<sequence>MRRPSVFVIGAFWAGLAVAGSIPLDLWVSIVMLAVAILLMLVTRRARPAFLLFLLCIFLLGYLRSPEARWNKLKPPTSDPGHGRFPCIVRVSGPSLLGKWREPVKVKAESILAGYPWLESRQLFLRGVGAAQALYDGGGTALGTFYAPRPRLKGRIPAH</sequence>
<keyword evidence="1" id="KW-0812">Transmembrane</keyword>
<evidence type="ECO:0008006" key="3">
    <source>
        <dbReference type="Google" id="ProtNLM"/>
    </source>
</evidence>
<dbReference type="EMBL" id="BARS01032385">
    <property type="protein sequence ID" value="GAG27678.1"/>
    <property type="molecule type" value="Genomic_DNA"/>
</dbReference>
<dbReference type="AlphaFoldDB" id="X0WT39"/>